<reference evidence="1" key="1">
    <citation type="submission" date="2021-06" db="EMBL/GenBank/DDBJ databases">
        <title>Comparative genomics, transcriptomics and evolutionary studies reveal genomic signatures of adaptation to plant cell wall in hemibiotrophic fungi.</title>
        <authorList>
            <consortium name="DOE Joint Genome Institute"/>
            <person name="Baroncelli R."/>
            <person name="Diaz J.F."/>
            <person name="Benocci T."/>
            <person name="Peng M."/>
            <person name="Battaglia E."/>
            <person name="Haridas S."/>
            <person name="Andreopoulos W."/>
            <person name="Labutti K."/>
            <person name="Pangilinan J."/>
            <person name="Floch G.L."/>
            <person name="Makela M.R."/>
            <person name="Henrissat B."/>
            <person name="Grigoriev I.V."/>
            <person name="Crouch J.A."/>
            <person name="De Vries R.P."/>
            <person name="Sukno S.A."/>
            <person name="Thon M.R."/>
        </authorList>
    </citation>
    <scope>NUCLEOTIDE SEQUENCE</scope>
    <source>
        <strain evidence="1">CBS 193.32</strain>
    </source>
</reference>
<keyword evidence="2" id="KW-1185">Reference proteome</keyword>
<evidence type="ECO:0000313" key="1">
    <source>
        <dbReference type="EMBL" id="KAK1672827.1"/>
    </source>
</evidence>
<organism evidence="1 2">
    <name type="scientific">Colletotrichum godetiae</name>
    <dbReference type="NCBI Taxonomy" id="1209918"/>
    <lineage>
        <taxon>Eukaryota</taxon>
        <taxon>Fungi</taxon>
        <taxon>Dikarya</taxon>
        <taxon>Ascomycota</taxon>
        <taxon>Pezizomycotina</taxon>
        <taxon>Sordariomycetes</taxon>
        <taxon>Hypocreomycetidae</taxon>
        <taxon>Glomerellales</taxon>
        <taxon>Glomerellaceae</taxon>
        <taxon>Colletotrichum</taxon>
        <taxon>Colletotrichum acutatum species complex</taxon>
    </lineage>
</organism>
<dbReference type="AlphaFoldDB" id="A0AAJ0AI74"/>
<proteinExistence type="predicted"/>
<accession>A0AAJ0AI74</accession>
<evidence type="ECO:0000313" key="2">
    <source>
        <dbReference type="Proteomes" id="UP001224890"/>
    </source>
</evidence>
<dbReference type="RefSeq" id="XP_060426830.1">
    <property type="nucleotide sequence ID" value="XM_060575491.1"/>
</dbReference>
<dbReference type="GeneID" id="85460017"/>
<dbReference type="PROSITE" id="PS51257">
    <property type="entry name" value="PROKAR_LIPOPROTEIN"/>
    <property type="match status" value="1"/>
</dbReference>
<dbReference type="EMBL" id="JAHMHR010000035">
    <property type="protein sequence ID" value="KAK1672827.1"/>
    <property type="molecule type" value="Genomic_DNA"/>
</dbReference>
<comment type="caution">
    <text evidence="1">The sequence shown here is derived from an EMBL/GenBank/DDBJ whole genome shotgun (WGS) entry which is preliminary data.</text>
</comment>
<sequence length="71" mass="7174">MVLRLLRRRLGVLGFSSSAQACGREGAAAAAAARGECRANAAVGDGPMVFGLSGAQLRGDSGGVRARMQRG</sequence>
<dbReference type="Proteomes" id="UP001224890">
    <property type="component" value="Unassembled WGS sequence"/>
</dbReference>
<name>A0AAJ0AI74_9PEZI</name>
<gene>
    <name evidence="1" type="ORF">BDP55DRAFT_671906</name>
</gene>
<protein>
    <submittedName>
        <fullName evidence="1">Uncharacterized protein</fullName>
    </submittedName>
</protein>